<evidence type="ECO:0000259" key="1">
    <source>
        <dbReference type="PROSITE" id="PS50206"/>
    </source>
</evidence>
<feature type="domain" description="Rhodanese" evidence="1">
    <location>
        <begin position="49"/>
        <end position="112"/>
    </location>
</feature>
<proteinExistence type="predicted"/>
<keyword evidence="3" id="KW-1185">Reference proteome</keyword>
<dbReference type="InterPro" id="IPR036873">
    <property type="entry name" value="Rhodanese-like_dom_sf"/>
</dbReference>
<dbReference type="CDD" id="cd00158">
    <property type="entry name" value="RHOD"/>
    <property type="match status" value="1"/>
</dbReference>
<accession>A0AAV2IL84</accession>
<sequence>MSSSADPIDYEDTKPGFFMTSTIKSMQMKFPTVKNISTEILLKWLQTPQERTTVLLDARQQEEFDVSHLNDAVRVDFQDNNMENLVNSIEDRLLGKRNPTIVCYCSLGYRSSS</sequence>
<dbReference type="Proteomes" id="UP001497497">
    <property type="component" value="Unassembled WGS sequence"/>
</dbReference>
<dbReference type="Pfam" id="PF00581">
    <property type="entry name" value="Rhodanese"/>
    <property type="match status" value="1"/>
</dbReference>
<dbReference type="SUPFAM" id="SSF52821">
    <property type="entry name" value="Rhodanese/Cell cycle control phosphatase"/>
    <property type="match status" value="1"/>
</dbReference>
<name>A0AAV2IL84_LYMST</name>
<dbReference type="PROSITE" id="PS50206">
    <property type="entry name" value="RHODANESE_3"/>
    <property type="match status" value="1"/>
</dbReference>
<gene>
    <name evidence="2" type="ORF">GSLYS_00021092001</name>
</gene>
<dbReference type="Gene3D" id="3.40.250.10">
    <property type="entry name" value="Rhodanese-like domain"/>
    <property type="match status" value="1"/>
</dbReference>
<evidence type="ECO:0000313" key="2">
    <source>
        <dbReference type="EMBL" id="CAL1547775.1"/>
    </source>
</evidence>
<comment type="caution">
    <text evidence="2">The sequence shown here is derived from an EMBL/GenBank/DDBJ whole genome shotgun (WGS) entry which is preliminary data.</text>
</comment>
<dbReference type="EMBL" id="CAXITT010001066">
    <property type="protein sequence ID" value="CAL1547775.1"/>
    <property type="molecule type" value="Genomic_DNA"/>
</dbReference>
<dbReference type="AlphaFoldDB" id="A0AAV2IL84"/>
<evidence type="ECO:0000313" key="3">
    <source>
        <dbReference type="Proteomes" id="UP001497497"/>
    </source>
</evidence>
<feature type="non-terminal residue" evidence="2">
    <location>
        <position position="113"/>
    </location>
</feature>
<organism evidence="2 3">
    <name type="scientific">Lymnaea stagnalis</name>
    <name type="common">Great pond snail</name>
    <name type="synonym">Helix stagnalis</name>
    <dbReference type="NCBI Taxonomy" id="6523"/>
    <lineage>
        <taxon>Eukaryota</taxon>
        <taxon>Metazoa</taxon>
        <taxon>Spiralia</taxon>
        <taxon>Lophotrochozoa</taxon>
        <taxon>Mollusca</taxon>
        <taxon>Gastropoda</taxon>
        <taxon>Heterobranchia</taxon>
        <taxon>Euthyneura</taxon>
        <taxon>Panpulmonata</taxon>
        <taxon>Hygrophila</taxon>
        <taxon>Lymnaeoidea</taxon>
        <taxon>Lymnaeidae</taxon>
        <taxon>Lymnaea</taxon>
    </lineage>
</organism>
<reference evidence="2 3" key="1">
    <citation type="submission" date="2024-04" db="EMBL/GenBank/DDBJ databases">
        <authorList>
            <consortium name="Genoscope - CEA"/>
            <person name="William W."/>
        </authorList>
    </citation>
    <scope>NUCLEOTIDE SEQUENCE [LARGE SCALE GENOMIC DNA]</scope>
</reference>
<protein>
    <recommendedName>
        <fullName evidence="1">Rhodanese domain-containing protein</fullName>
    </recommendedName>
</protein>
<dbReference type="InterPro" id="IPR001763">
    <property type="entry name" value="Rhodanese-like_dom"/>
</dbReference>